<dbReference type="RefSeq" id="WP_407346927.1">
    <property type="nucleotide sequence ID" value="NZ_CP136864.1"/>
</dbReference>
<dbReference type="InterPro" id="IPR036388">
    <property type="entry name" value="WH-like_DNA-bd_sf"/>
</dbReference>
<dbReference type="SUPFAM" id="SSF46785">
    <property type="entry name" value="Winged helix' DNA-binding domain"/>
    <property type="match status" value="2"/>
</dbReference>
<keyword evidence="2" id="KW-0238">DNA-binding</keyword>
<reference evidence="6 7" key="1">
    <citation type="submission" date="2023-10" db="EMBL/GenBank/DDBJ databases">
        <title>Two novel species belonging to the OM43/NOR5 clade.</title>
        <authorList>
            <person name="Park M."/>
        </authorList>
    </citation>
    <scope>NUCLEOTIDE SEQUENCE [LARGE SCALE GENOMIC DNA]</scope>
    <source>
        <strain evidence="6 7">IMCC43200</strain>
    </source>
</reference>
<evidence type="ECO:0000256" key="2">
    <source>
        <dbReference type="ARBA" id="ARBA00023125"/>
    </source>
</evidence>
<feature type="domain" description="HTH hxlR-type" evidence="5">
    <location>
        <begin position="183"/>
        <end position="285"/>
    </location>
</feature>
<keyword evidence="7" id="KW-1185">Reference proteome</keyword>
<evidence type="ECO:0000313" key="6">
    <source>
        <dbReference type="EMBL" id="WOJ92334.1"/>
    </source>
</evidence>
<dbReference type="Proteomes" id="UP001626537">
    <property type="component" value="Chromosome"/>
</dbReference>
<evidence type="ECO:0000256" key="3">
    <source>
        <dbReference type="ARBA" id="ARBA00023163"/>
    </source>
</evidence>
<accession>A0ABZ0HYM5</accession>
<evidence type="ECO:0000259" key="5">
    <source>
        <dbReference type="PROSITE" id="PS51118"/>
    </source>
</evidence>
<proteinExistence type="predicted"/>
<feature type="domain" description="HTH hxlR-type" evidence="5">
    <location>
        <begin position="25"/>
        <end position="122"/>
    </location>
</feature>
<dbReference type="PANTHER" id="PTHR33204:SF18">
    <property type="entry name" value="TRANSCRIPTIONAL REGULATORY PROTEIN"/>
    <property type="match status" value="1"/>
</dbReference>
<protein>
    <submittedName>
        <fullName evidence="6">Helix-turn-helix domain-containing protein</fullName>
    </submittedName>
</protein>
<sequence>MPTANAQPRNAQKSADASVLYTRASSINRALDQIGDKWSLLIIQEVFWGINHFSEMLEATGVSRGVLSDRLKWLQSIGCLRKREPQPGRRFSSYHLTKKSLQLHASAMMAIEWERKYYRTPQLDAIQLIHTACSEAFTPTMRCSSCAQRVNGREVSYSAGPGATRDQRQKKVRRRSSLSSSSVPSQHSVYRNLIDLVGDRWTANIIALAFHGNSRFDTFLKELPVATNILSDRLKLLEKEGIFVAQAYQERPRRFEYHLTEKGWDLFPYFLTLLQWGDRWCDPKGLGPPIHLTHQACAKALSGEAVCSRCNERLAPFAVSIKLA</sequence>
<evidence type="ECO:0000256" key="1">
    <source>
        <dbReference type="ARBA" id="ARBA00023015"/>
    </source>
</evidence>
<name>A0ABZ0HYM5_9GAMM</name>
<keyword evidence="1" id="KW-0805">Transcription regulation</keyword>
<dbReference type="Gene3D" id="1.10.10.10">
    <property type="entry name" value="Winged helix-like DNA-binding domain superfamily/Winged helix DNA-binding domain"/>
    <property type="match status" value="2"/>
</dbReference>
<dbReference type="InterPro" id="IPR002577">
    <property type="entry name" value="HTH_HxlR"/>
</dbReference>
<evidence type="ECO:0000313" key="7">
    <source>
        <dbReference type="Proteomes" id="UP001626537"/>
    </source>
</evidence>
<keyword evidence="3" id="KW-0804">Transcription</keyword>
<organism evidence="6 7">
    <name type="scientific">Congregibacter variabilis</name>
    <dbReference type="NCBI Taxonomy" id="3081200"/>
    <lineage>
        <taxon>Bacteria</taxon>
        <taxon>Pseudomonadati</taxon>
        <taxon>Pseudomonadota</taxon>
        <taxon>Gammaproteobacteria</taxon>
        <taxon>Cellvibrionales</taxon>
        <taxon>Halieaceae</taxon>
        <taxon>Congregibacter</taxon>
    </lineage>
</organism>
<dbReference type="InterPro" id="IPR036390">
    <property type="entry name" value="WH_DNA-bd_sf"/>
</dbReference>
<dbReference type="PANTHER" id="PTHR33204">
    <property type="entry name" value="TRANSCRIPTIONAL REGULATOR, MARR FAMILY"/>
    <property type="match status" value="1"/>
</dbReference>
<dbReference type="EMBL" id="CP136864">
    <property type="protein sequence ID" value="WOJ92334.1"/>
    <property type="molecule type" value="Genomic_DNA"/>
</dbReference>
<feature type="region of interest" description="Disordered" evidence="4">
    <location>
        <begin position="157"/>
        <end position="183"/>
    </location>
</feature>
<evidence type="ECO:0000256" key="4">
    <source>
        <dbReference type="SAM" id="MobiDB-lite"/>
    </source>
</evidence>
<gene>
    <name evidence="6" type="ORF">R0135_11105</name>
</gene>
<dbReference type="PROSITE" id="PS51118">
    <property type="entry name" value="HTH_HXLR"/>
    <property type="match status" value="2"/>
</dbReference>
<dbReference type="Pfam" id="PF01638">
    <property type="entry name" value="HxlR"/>
    <property type="match status" value="2"/>
</dbReference>